<proteinExistence type="predicted"/>
<reference evidence="1" key="1">
    <citation type="submission" date="2020-05" db="EMBL/GenBank/DDBJ databases">
        <title>Large-scale comparative analyses of tick genomes elucidate their genetic diversity and vector capacities.</title>
        <authorList>
            <person name="Jia N."/>
            <person name="Wang J."/>
            <person name="Shi W."/>
            <person name="Du L."/>
            <person name="Sun Y."/>
            <person name="Zhan W."/>
            <person name="Jiang J."/>
            <person name="Wang Q."/>
            <person name="Zhang B."/>
            <person name="Ji P."/>
            <person name="Sakyi L.B."/>
            <person name="Cui X."/>
            <person name="Yuan T."/>
            <person name="Jiang B."/>
            <person name="Yang W."/>
            <person name="Lam T.T.-Y."/>
            <person name="Chang Q."/>
            <person name="Ding S."/>
            <person name="Wang X."/>
            <person name="Zhu J."/>
            <person name="Ruan X."/>
            <person name="Zhao L."/>
            <person name="Wei J."/>
            <person name="Que T."/>
            <person name="Du C."/>
            <person name="Cheng J."/>
            <person name="Dai P."/>
            <person name="Han X."/>
            <person name="Huang E."/>
            <person name="Gao Y."/>
            <person name="Liu J."/>
            <person name="Shao H."/>
            <person name="Ye R."/>
            <person name="Li L."/>
            <person name="Wei W."/>
            <person name="Wang X."/>
            <person name="Wang C."/>
            <person name="Yang T."/>
            <person name="Huo Q."/>
            <person name="Li W."/>
            <person name="Guo W."/>
            <person name="Chen H."/>
            <person name="Zhou L."/>
            <person name="Ni X."/>
            <person name="Tian J."/>
            <person name="Zhou Y."/>
            <person name="Sheng Y."/>
            <person name="Liu T."/>
            <person name="Pan Y."/>
            <person name="Xia L."/>
            <person name="Li J."/>
            <person name="Zhao F."/>
            <person name="Cao W."/>
        </authorList>
    </citation>
    <scope>NUCLEOTIDE SEQUENCE</scope>
    <source>
        <strain evidence="1">Hyas-2018</strain>
    </source>
</reference>
<dbReference type="Proteomes" id="UP000821845">
    <property type="component" value="Chromosome 5"/>
</dbReference>
<keyword evidence="2" id="KW-1185">Reference proteome</keyword>
<dbReference type="EMBL" id="CM023485">
    <property type="protein sequence ID" value="KAH6930477.1"/>
    <property type="molecule type" value="Genomic_DNA"/>
</dbReference>
<evidence type="ECO:0000313" key="1">
    <source>
        <dbReference type="EMBL" id="KAH6930477.1"/>
    </source>
</evidence>
<organism evidence="1 2">
    <name type="scientific">Hyalomma asiaticum</name>
    <name type="common">Tick</name>
    <dbReference type="NCBI Taxonomy" id="266040"/>
    <lineage>
        <taxon>Eukaryota</taxon>
        <taxon>Metazoa</taxon>
        <taxon>Ecdysozoa</taxon>
        <taxon>Arthropoda</taxon>
        <taxon>Chelicerata</taxon>
        <taxon>Arachnida</taxon>
        <taxon>Acari</taxon>
        <taxon>Parasitiformes</taxon>
        <taxon>Ixodida</taxon>
        <taxon>Ixodoidea</taxon>
        <taxon>Ixodidae</taxon>
        <taxon>Hyalomminae</taxon>
        <taxon>Hyalomma</taxon>
    </lineage>
</organism>
<evidence type="ECO:0000313" key="2">
    <source>
        <dbReference type="Proteomes" id="UP000821845"/>
    </source>
</evidence>
<sequence>MLRRWRRAHHPRPQLQQHAGQIPMEPRLDADGTDYVVPTASRQGQVSGEPPCIAERHRRACVQYAGRERVGSPSVRCHRETSPRSGVSAVLDELSLACFCVSIVLHSGPAAFFGGAAALDGGCGLRARFQGSLAPRAGAFRRNLCATFPAYSSLIVARHRHPLSRPSRRPRGPL</sequence>
<name>A0ACB7S8S2_HYAAI</name>
<comment type="caution">
    <text evidence="1">The sequence shown here is derived from an EMBL/GenBank/DDBJ whole genome shotgun (WGS) entry which is preliminary data.</text>
</comment>
<protein>
    <submittedName>
        <fullName evidence="1">Uncharacterized protein</fullName>
    </submittedName>
</protein>
<gene>
    <name evidence="1" type="ORF">HPB50_014071</name>
</gene>
<accession>A0ACB7S8S2</accession>